<dbReference type="InterPro" id="IPR000825">
    <property type="entry name" value="SUF_FeS_clus_asmbl_SufBD_core"/>
</dbReference>
<proteinExistence type="inferred from homology"/>
<dbReference type="Pfam" id="PF01458">
    <property type="entry name" value="SUFBD_core"/>
    <property type="match status" value="1"/>
</dbReference>
<sequence>MTTMTSQNEKGSELAILDLYKKNQGDAKLSALREASIRRFEALGFPHRKHEMYTFVNTTGLASTAFSLSETAEASAELIENNIYPASKDSCLVFVNGAYSAKLSKVEGLKGSVQITPLSEAADRAEIMDRLIKIAGEENDVFAAINGGLCRDGILIEVAPQAKVKSPVQILFVSQGGKSPVMHCPRIVALAGKLSEMDLCVKYVGAGDNYFVNAKQDLFLEEGARIRHSQFQNDATNAWHCSKLRVTLDRNSSFESTSAASGSRLARCHFEIWLNEEGAEMKLNHIGVLHGEEQAHYYLNVHHKAPHTTSDQFFRNIVDGKSRTSFDGTVTVHPGAQLTQSDQLVNNLMLSDECHADNKPNLMIYADDVKCTHGATIGQVNEDQIFYLKTRGLSDAAARILLTRSFAESVIQQNPFPESTEEWRKILLTKLEGSHE</sequence>
<gene>
    <name evidence="4" type="primary">sufD</name>
    <name evidence="4" type="ORF">G3M78_14425</name>
</gene>
<evidence type="ECO:0000313" key="5">
    <source>
        <dbReference type="Proteomes" id="UP000594464"/>
    </source>
</evidence>
<dbReference type="AlphaFoldDB" id="A0A7T0G4I5"/>
<dbReference type="PANTHER" id="PTHR43575:SF1">
    <property type="entry name" value="PROTEIN ABCI7, CHLOROPLASTIC"/>
    <property type="match status" value="1"/>
</dbReference>
<dbReference type="InterPro" id="IPR011542">
    <property type="entry name" value="SUF_FeS_clus_asmbl_SufD"/>
</dbReference>
<dbReference type="Proteomes" id="UP000594464">
    <property type="component" value="Chromosome"/>
</dbReference>
<evidence type="ECO:0000259" key="2">
    <source>
        <dbReference type="Pfam" id="PF01458"/>
    </source>
</evidence>
<reference evidence="5" key="1">
    <citation type="submission" date="2020-02" db="EMBL/GenBank/DDBJ databases">
        <title>Genomic and physiological characterization of two novel Nitrospinaceae genera.</title>
        <authorList>
            <person name="Mueller A.J."/>
            <person name="Jung M.-Y."/>
            <person name="Strachan C.R."/>
            <person name="Herbold C.W."/>
            <person name="Kirkegaard R.H."/>
            <person name="Daims H."/>
        </authorList>
    </citation>
    <scope>NUCLEOTIDE SEQUENCE [LARGE SCALE GENOMIC DNA]</scope>
</reference>
<feature type="domain" description="SUF system FeS cluster assembly SufBD core" evidence="2">
    <location>
        <begin position="179"/>
        <end position="406"/>
    </location>
</feature>
<organism evidence="4 5">
    <name type="scientific">Candidatus Nitrohelix vancouverensis</name>
    <dbReference type="NCBI Taxonomy" id="2705534"/>
    <lineage>
        <taxon>Bacteria</taxon>
        <taxon>Pseudomonadati</taxon>
        <taxon>Nitrospinota/Tectimicrobiota group</taxon>
        <taxon>Nitrospinota</taxon>
        <taxon>Nitrospinia</taxon>
        <taxon>Nitrospinales</taxon>
        <taxon>Nitrospinaceae</taxon>
        <taxon>Candidatus Nitrohelix</taxon>
    </lineage>
</organism>
<evidence type="ECO:0000256" key="1">
    <source>
        <dbReference type="ARBA" id="ARBA00043967"/>
    </source>
</evidence>
<dbReference type="NCBIfam" id="TIGR01981">
    <property type="entry name" value="sufD"/>
    <property type="match status" value="1"/>
</dbReference>
<dbReference type="KEGG" id="nva:G3M78_14425"/>
<evidence type="ECO:0000313" key="4">
    <source>
        <dbReference type="EMBL" id="QPJ66530.1"/>
    </source>
</evidence>
<dbReference type="InterPro" id="IPR037284">
    <property type="entry name" value="SUF_FeS_clus_asmbl_SufBD_sf"/>
</dbReference>
<dbReference type="Pfam" id="PF19295">
    <property type="entry name" value="SufBD_N"/>
    <property type="match status" value="1"/>
</dbReference>
<dbReference type="GO" id="GO:0016226">
    <property type="term" value="P:iron-sulfur cluster assembly"/>
    <property type="evidence" value="ECO:0007669"/>
    <property type="project" value="InterPro"/>
</dbReference>
<evidence type="ECO:0000259" key="3">
    <source>
        <dbReference type="Pfam" id="PF19295"/>
    </source>
</evidence>
<accession>A0A7T0G4I5</accession>
<feature type="domain" description="SUF system FeS cluster assembly SufBD N-terminal" evidence="3">
    <location>
        <begin position="26"/>
        <end position="170"/>
    </location>
</feature>
<dbReference type="SUPFAM" id="SSF101960">
    <property type="entry name" value="Stabilizer of iron transporter SufD"/>
    <property type="match status" value="1"/>
</dbReference>
<dbReference type="PANTHER" id="PTHR43575">
    <property type="entry name" value="PROTEIN ABCI7, CHLOROPLASTIC"/>
    <property type="match status" value="1"/>
</dbReference>
<dbReference type="InterPro" id="IPR045595">
    <property type="entry name" value="SufBD_N"/>
</dbReference>
<protein>
    <submittedName>
        <fullName evidence="4">Fe-S cluster assembly protein SufD</fullName>
    </submittedName>
</protein>
<dbReference type="InterPro" id="IPR055346">
    <property type="entry name" value="Fe-S_cluster_assembly_SufBD"/>
</dbReference>
<comment type="similarity">
    <text evidence="1">Belongs to the iron-sulfur cluster assembly SufBD family.</text>
</comment>
<dbReference type="EMBL" id="CP048620">
    <property type="protein sequence ID" value="QPJ66530.1"/>
    <property type="molecule type" value="Genomic_DNA"/>
</dbReference>
<name>A0A7T0G4I5_9BACT</name>